<reference evidence="2 3" key="1">
    <citation type="journal article" date="2011" name="Science">
        <title>The Selaginella genome identifies genetic changes associated with the evolution of vascular plants.</title>
        <authorList>
            <person name="Banks J.A."/>
            <person name="Nishiyama T."/>
            <person name="Hasebe M."/>
            <person name="Bowman J.L."/>
            <person name="Gribskov M."/>
            <person name="dePamphilis C."/>
            <person name="Albert V.A."/>
            <person name="Aono N."/>
            <person name="Aoyama T."/>
            <person name="Ambrose B.A."/>
            <person name="Ashton N.W."/>
            <person name="Axtell M.J."/>
            <person name="Barker E."/>
            <person name="Barker M.S."/>
            <person name="Bennetzen J.L."/>
            <person name="Bonawitz N.D."/>
            <person name="Chapple C."/>
            <person name="Cheng C."/>
            <person name="Correa L.G."/>
            <person name="Dacre M."/>
            <person name="DeBarry J."/>
            <person name="Dreyer I."/>
            <person name="Elias M."/>
            <person name="Engstrom E.M."/>
            <person name="Estelle M."/>
            <person name="Feng L."/>
            <person name="Finet C."/>
            <person name="Floyd S.K."/>
            <person name="Frommer W.B."/>
            <person name="Fujita T."/>
            <person name="Gramzow L."/>
            <person name="Gutensohn M."/>
            <person name="Harholt J."/>
            <person name="Hattori M."/>
            <person name="Heyl A."/>
            <person name="Hirai T."/>
            <person name="Hiwatashi Y."/>
            <person name="Ishikawa M."/>
            <person name="Iwata M."/>
            <person name="Karol K.G."/>
            <person name="Koehler B."/>
            <person name="Kolukisaoglu U."/>
            <person name="Kubo M."/>
            <person name="Kurata T."/>
            <person name="Lalonde S."/>
            <person name="Li K."/>
            <person name="Li Y."/>
            <person name="Litt A."/>
            <person name="Lyons E."/>
            <person name="Manning G."/>
            <person name="Maruyama T."/>
            <person name="Michael T.P."/>
            <person name="Mikami K."/>
            <person name="Miyazaki S."/>
            <person name="Morinaga S."/>
            <person name="Murata T."/>
            <person name="Mueller-Roeber B."/>
            <person name="Nelson D.R."/>
            <person name="Obara M."/>
            <person name="Oguri Y."/>
            <person name="Olmstead R.G."/>
            <person name="Onodera N."/>
            <person name="Petersen B.L."/>
            <person name="Pils B."/>
            <person name="Prigge M."/>
            <person name="Rensing S.A."/>
            <person name="Riano-Pachon D.M."/>
            <person name="Roberts A.W."/>
            <person name="Sato Y."/>
            <person name="Scheller H.V."/>
            <person name="Schulz B."/>
            <person name="Schulz C."/>
            <person name="Shakirov E.V."/>
            <person name="Shibagaki N."/>
            <person name="Shinohara N."/>
            <person name="Shippen D.E."/>
            <person name="Soerensen I."/>
            <person name="Sotooka R."/>
            <person name="Sugimoto N."/>
            <person name="Sugita M."/>
            <person name="Sumikawa N."/>
            <person name="Tanurdzic M."/>
            <person name="Theissen G."/>
            <person name="Ulvskov P."/>
            <person name="Wakazuki S."/>
            <person name="Weng J.K."/>
            <person name="Willats W.W."/>
            <person name="Wipf D."/>
            <person name="Wolf P.G."/>
            <person name="Yang L."/>
            <person name="Zimmer A.D."/>
            <person name="Zhu Q."/>
            <person name="Mitros T."/>
            <person name="Hellsten U."/>
            <person name="Loque D."/>
            <person name="Otillar R."/>
            <person name="Salamov A."/>
            <person name="Schmutz J."/>
            <person name="Shapiro H."/>
            <person name="Lindquist E."/>
            <person name="Lucas S."/>
            <person name="Rokhsar D."/>
            <person name="Grigoriev I.V."/>
        </authorList>
    </citation>
    <scope>NUCLEOTIDE SEQUENCE [LARGE SCALE GENOMIC DNA]</scope>
</reference>
<evidence type="ECO:0000256" key="1">
    <source>
        <dbReference type="SAM" id="SignalP"/>
    </source>
</evidence>
<evidence type="ECO:0000313" key="3">
    <source>
        <dbReference type="Proteomes" id="UP000001514"/>
    </source>
</evidence>
<keyword evidence="3" id="KW-1185">Reference proteome</keyword>
<name>D8QX82_SELML</name>
<organism evidence="3">
    <name type="scientific">Selaginella moellendorffii</name>
    <name type="common">Spikemoss</name>
    <dbReference type="NCBI Taxonomy" id="88036"/>
    <lineage>
        <taxon>Eukaryota</taxon>
        <taxon>Viridiplantae</taxon>
        <taxon>Streptophyta</taxon>
        <taxon>Embryophyta</taxon>
        <taxon>Tracheophyta</taxon>
        <taxon>Lycopodiopsida</taxon>
        <taxon>Selaginellales</taxon>
        <taxon>Selaginellaceae</taxon>
        <taxon>Selaginella</taxon>
    </lineage>
</organism>
<feature type="signal peptide" evidence="1">
    <location>
        <begin position="1"/>
        <end position="21"/>
    </location>
</feature>
<protein>
    <submittedName>
        <fullName evidence="2">Uncharacterized protein</fullName>
    </submittedName>
</protein>
<proteinExistence type="predicted"/>
<dbReference type="InParanoid" id="D8QX82"/>
<dbReference type="Proteomes" id="UP000001514">
    <property type="component" value="Unassembled WGS sequence"/>
</dbReference>
<gene>
    <name evidence="2" type="ORF">SELMODRAFT_405401</name>
</gene>
<dbReference type="KEGG" id="smo:SELMODRAFT_405401"/>
<keyword evidence="1" id="KW-0732">Signal</keyword>
<dbReference type="Gramene" id="EFJ35769">
    <property type="protein sequence ID" value="EFJ35769"/>
    <property type="gene ID" value="SELMODRAFT_405401"/>
</dbReference>
<sequence>MARVMTMVLVVLVYMMNSSVAQTAPSPTSGNCSTAALQDLLLAVGGADESLTTNVLPILQSFVNGGSISALVQQLSSILLALLSGNLAPVGASSLPLLTTVINQLLACAPQLPDPTQITRLLLVLLALLLALVNSG</sequence>
<accession>D8QX82</accession>
<feature type="chain" id="PRO_5003121304" evidence="1">
    <location>
        <begin position="22"/>
        <end position="136"/>
    </location>
</feature>
<dbReference type="HOGENOM" id="CLU_1878990_0_0_1"/>
<dbReference type="AlphaFoldDB" id="D8QX82"/>
<dbReference type="EMBL" id="GL377568">
    <property type="protein sequence ID" value="EFJ35769.1"/>
    <property type="molecule type" value="Genomic_DNA"/>
</dbReference>
<evidence type="ECO:0000313" key="2">
    <source>
        <dbReference type="EMBL" id="EFJ35769.1"/>
    </source>
</evidence>